<reference evidence="5" key="2">
    <citation type="submission" date="2020-01" db="EMBL/GenBank/DDBJ databases">
        <authorList>
            <person name="Korhonen P.K.K."/>
            <person name="Guangxu M.G."/>
            <person name="Wang T.W."/>
            <person name="Stroehlein A.J.S."/>
            <person name="Young N.D."/>
            <person name="Ang C.-S.A."/>
            <person name="Fernando D.W.F."/>
            <person name="Lu H.L."/>
            <person name="Taylor S.T."/>
            <person name="Ehtesham M.E.M."/>
            <person name="Najaraj S.H.N."/>
            <person name="Harsha G.H.G."/>
            <person name="Madugundu A.M."/>
            <person name="Renuse S.R."/>
            <person name="Holt D.H."/>
            <person name="Pandey A.P."/>
            <person name="Papenfuss A.P."/>
            <person name="Gasser R.B.G."/>
            <person name="Fischer K.F."/>
        </authorList>
    </citation>
    <scope>NUCLEOTIDE SEQUENCE</scope>
    <source>
        <strain evidence="5">SSS_KF_BRIS2020</strain>
    </source>
</reference>
<name>A0A834RB88_SARSC</name>
<feature type="signal peptide" evidence="3">
    <location>
        <begin position="1"/>
        <end position="17"/>
    </location>
</feature>
<gene>
    <name evidence="5" type="ORF">SSS_7429</name>
</gene>
<evidence type="ECO:0000256" key="3">
    <source>
        <dbReference type="SAM" id="SignalP"/>
    </source>
</evidence>
<feature type="chain" id="PRO_5038259284" evidence="3">
    <location>
        <begin position="18"/>
        <end position="252"/>
    </location>
</feature>
<dbReference type="SMART" id="SM00408">
    <property type="entry name" value="IGc2"/>
    <property type="match status" value="2"/>
</dbReference>
<organism evidence="5">
    <name type="scientific">Sarcoptes scabiei</name>
    <name type="common">Itch mite</name>
    <name type="synonym">Acarus scabiei</name>
    <dbReference type="NCBI Taxonomy" id="52283"/>
    <lineage>
        <taxon>Eukaryota</taxon>
        <taxon>Metazoa</taxon>
        <taxon>Ecdysozoa</taxon>
        <taxon>Arthropoda</taxon>
        <taxon>Chelicerata</taxon>
        <taxon>Arachnida</taxon>
        <taxon>Acari</taxon>
        <taxon>Acariformes</taxon>
        <taxon>Sarcoptiformes</taxon>
        <taxon>Astigmata</taxon>
        <taxon>Psoroptidia</taxon>
        <taxon>Sarcoptoidea</taxon>
        <taxon>Sarcoptidae</taxon>
        <taxon>Sarcoptinae</taxon>
        <taxon>Sarcoptes</taxon>
    </lineage>
</organism>
<dbReference type="GO" id="GO:0050808">
    <property type="term" value="P:synapse organization"/>
    <property type="evidence" value="ECO:0007669"/>
    <property type="project" value="TreeGrafter"/>
</dbReference>
<dbReference type="GO" id="GO:0043025">
    <property type="term" value="C:neuronal cell body"/>
    <property type="evidence" value="ECO:0007669"/>
    <property type="project" value="TreeGrafter"/>
</dbReference>
<keyword evidence="1" id="KW-0393">Immunoglobulin domain</keyword>
<accession>A0A834RB88</accession>
<dbReference type="EnsemblMetazoa" id="SSS_7429s_mrna">
    <property type="protein sequence ID" value="KAF7493645.1"/>
    <property type="gene ID" value="SSS_7429"/>
</dbReference>
<dbReference type="SUPFAM" id="SSF48726">
    <property type="entry name" value="Immunoglobulin"/>
    <property type="match status" value="2"/>
</dbReference>
<dbReference type="InterPro" id="IPR003599">
    <property type="entry name" value="Ig_sub"/>
</dbReference>
<dbReference type="Gene3D" id="2.60.40.10">
    <property type="entry name" value="Immunoglobulins"/>
    <property type="match status" value="2"/>
</dbReference>
<reference evidence="7" key="1">
    <citation type="journal article" date="2020" name="PLoS Negl. Trop. Dis.">
        <title>High-quality nuclear genome for Sarcoptes scabiei-A critical resource for a neglected parasite.</title>
        <authorList>
            <person name="Korhonen P.K."/>
            <person name="Gasser R.B."/>
            <person name="Ma G."/>
            <person name="Wang T."/>
            <person name="Stroehlein A.J."/>
            <person name="Young N.D."/>
            <person name="Ang C.S."/>
            <person name="Fernando D.D."/>
            <person name="Lu H.C."/>
            <person name="Taylor S."/>
            <person name="Reynolds S.L."/>
            <person name="Mofiz E."/>
            <person name="Najaraj S.H."/>
            <person name="Gowda H."/>
            <person name="Madugundu A."/>
            <person name="Renuse S."/>
            <person name="Holt D."/>
            <person name="Pandey A."/>
            <person name="Papenfuss A.T."/>
            <person name="Fischer K."/>
        </authorList>
    </citation>
    <scope>NUCLEOTIDE SEQUENCE [LARGE SCALE GENOMIC DNA]</scope>
</reference>
<dbReference type="PROSITE" id="PS50835">
    <property type="entry name" value="IG_LIKE"/>
    <property type="match status" value="2"/>
</dbReference>
<dbReference type="PANTHER" id="PTHR45080">
    <property type="entry name" value="CONTACTIN 5"/>
    <property type="match status" value="1"/>
</dbReference>
<dbReference type="InterPro" id="IPR013783">
    <property type="entry name" value="Ig-like_fold"/>
</dbReference>
<reference evidence="6" key="3">
    <citation type="submission" date="2022-06" db="UniProtKB">
        <authorList>
            <consortium name="EnsemblMetazoa"/>
        </authorList>
    </citation>
    <scope>IDENTIFICATION</scope>
</reference>
<dbReference type="InterPro" id="IPR036179">
    <property type="entry name" value="Ig-like_dom_sf"/>
</dbReference>
<evidence type="ECO:0000256" key="2">
    <source>
        <dbReference type="SAM" id="MobiDB-lite"/>
    </source>
</evidence>
<dbReference type="GO" id="GO:0007156">
    <property type="term" value="P:homophilic cell adhesion via plasma membrane adhesion molecules"/>
    <property type="evidence" value="ECO:0007669"/>
    <property type="project" value="TreeGrafter"/>
</dbReference>
<evidence type="ECO:0000313" key="5">
    <source>
        <dbReference type="EMBL" id="KAF7493645.1"/>
    </source>
</evidence>
<feature type="domain" description="Ig-like" evidence="4">
    <location>
        <begin position="24"/>
        <end position="126"/>
    </location>
</feature>
<dbReference type="AlphaFoldDB" id="A0A834RB88"/>
<dbReference type="GO" id="GO:0005886">
    <property type="term" value="C:plasma membrane"/>
    <property type="evidence" value="ECO:0007669"/>
    <property type="project" value="TreeGrafter"/>
</dbReference>
<evidence type="ECO:0000313" key="6">
    <source>
        <dbReference type="EnsemblMetazoa" id="KAF7493645.1"/>
    </source>
</evidence>
<feature type="region of interest" description="Disordered" evidence="2">
    <location>
        <begin position="64"/>
        <end position="89"/>
    </location>
</feature>
<keyword evidence="7" id="KW-1185">Reference proteome</keyword>
<feature type="domain" description="Ig-like" evidence="4">
    <location>
        <begin position="134"/>
        <end position="229"/>
    </location>
</feature>
<dbReference type="Proteomes" id="UP000070412">
    <property type="component" value="Unassembled WGS sequence"/>
</dbReference>
<dbReference type="OrthoDB" id="6434169at2759"/>
<dbReference type="InterPro" id="IPR007110">
    <property type="entry name" value="Ig-like_dom"/>
</dbReference>
<feature type="compositionally biased region" description="Basic and acidic residues" evidence="2">
    <location>
        <begin position="71"/>
        <end position="80"/>
    </location>
</feature>
<proteinExistence type="predicted"/>
<dbReference type="GO" id="GO:0008046">
    <property type="term" value="F:axon guidance receptor activity"/>
    <property type="evidence" value="ECO:0007669"/>
    <property type="project" value="TreeGrafter"/>
</dbReference>
<evidence type="ECO:0000259" key="4">
    <source>
        <dbReference type="PROSITE" id="PS50835"/>
    </source>
</evidence>
<dbReference type="SMART" id="SM00409">
    <property type="entry name" value="IG"/>
    <property type="match status" value="2"/>
</dbReference>
<sequence>MLWLIFWINLTVRFVDGQSGHRRPKLMPMPEENHSIQNLSHVFLCNLLHGTQPIQFEWTKNGRKLSRSSSHPHENGDHRISNQNPSLNIHTTNTSSMLTLMNLNSIDSGVYKCLARNSFGFDQSFTKLFVHIAPKIAKFQYEIVQPKGSIFMLNCQTFQGTLPIRYQWFKNGLTIDESLMKLHRIQIETKNHFSLLTIADINFDDSGNYSCLASNEIDSDSQWSLLEVKALKRLIQIISNHFNILKDRQFIG</sequence>
<protein>
    <submittedName>
        <fullName evidence="5">Titin</fullName>
    </submittedName>
</protein>
<dbReference type="Pfam" id="PF13927">
    <property type="entry name" value="Ig_3"/>
    <property type="match status" value="2"/>
</dbReference>
<dbReference type="InterPro" id="IPR050958">
    <property type="entry name" value="Cell_Adh-Cytoskel_Orgn"/>
</dbReference>
<evidence type="ECO:0000256" key="1">
    <source>
        <dbReference type="ARBA" id="ARBA00023319"/>
    </source>
</evidence>
<evidence type="ECO:0000313" key="7">
    <source>
        <dbReference type="Proteomes" id="UP000070412"/>
    </source>
</evidence>
<dbReference type="CDD" id="cd00096">
    <property type="entry name" value="Ig"/>
    <property type="match status" value="1"/>
</dbReference>
<dbReference type="InterPro" id="IPR003598">
    <property type="entry name" value="Ig_sub2"/>
</dbReference>
<dbReference type="PANTHER" id="PTHR45080:SF32">
    <property type="entry name" value="MAM DOMAIN CONTAINING GLYCOSYLPHOSPHATIDYLINOSITOL ANCHOR 1"/>
    <property type="match status" value="1"/>
</dbReference>
<dbReference type="EMBL" id="WVUK01000055">
    <property type="protein sequence ID" value="KAF7493645.1"/>
    <property type="molecule type" value="Genomic_DNA"/>
</dbReference>
<dbReference type="GO" id="GO:0030424">
    <property type="term" value="C:axon"/>
    <property type="evidence" value="ECO:0007669"/>
    <property type="project" value="TreeGrafter"/>
</dbReference>
<keyword evidence="3" id="KW-0732">Signal</keyword>